<keyword evidence="2" id="KW-0964">Secreted</keyword>
<dbReference type="EMBL" id="SDWT01000001">
    <property type="protein sequence ID" value="RYB95275.1"/>
    <property type="molecule type" value="Genomic_DNA"/>
</dbReference>
<dbReference type="Proteomes" id="UP000294071">
    <property type="component" value="Unassembled WGS sequence"/>
</dbReference>
<dbReference type="AlphaFoldDB" id="A0A4Q2S498"/>
<dbReference type="PANTHER" id="PTHR38340">
    <property type="entry name" value="S-LAYER PROTEIN"/>
    <property type="match status" value="1"/>
</dbReference>
<gene>
    <name evidence="4" type="ORF">EUA93_13575</name>
</gene>
<dbReference type="InterPro" id="IPR050557">
    <property type="entry name" value="RTX_toxin/Mannuronan_C5-epim"/>
</dbReference>
<name>A0A4Q2S498_9ACTN</name>
<comment type="caution">
    <text evidence="4">The sequence shown here is derived from an EMBL/GenBank/DDBJ whole genome shotgun (WGS) entry which is preliminary data.</text>
</comment>
<keyword evidence="3" id="KW-0732">Signal</keyword>
<dbReference type="InterPro" id="IPR011049">
    <property type="entry name" value="Serralysin-like_metalloprot_C"/>
</dbReference>
<feature type="chain" id="PRO_5039135954" evidence="3">
    <location>
        <begin position="36"/>
        <end position="422"/>
    </location>
</feature>
<evidence type="ECO:0000256" key="1">
    <source>
        <dbReference type="ARBA" id="ARBA00004613"/>
    </source>
</evidence>
<protein>
    <submittedName>
        <fullName evidence="4">Calcium-binding protein</fullName>
    </submittedName>
</protein>
<reference evidence="4 5" key="1">
    <citation type="submission" date="2019-01" db="EMBL/GenBank/DDBJ databases">
        <title>Novel species of Nocardioides.</title>
        <authorList>
            <person name="Liu Q."/>
            <person name="Xin Y.-H."/>
        </authorList>
    </citation>
    <scope>NUCLEOTIDE SEQUENCE [LARGE SCALE GENOMIC DNA]</scope>
    <source>
        <strain evidence="4 5">CGMCC 4.6882</strain>
    </source>
</reference>
<evidence type="ECO:0000256" key="2">
    <source>
        <dbReference type="ARBA" id="ARBA00022525"/>
    </source>
</evidence>
<dbReference type="OrthoDB" id="3765336at2"/>
<dbReference type="Pfam" id="PF00353">
    <property type="entry name" value="HemolysinCabind"/>
    <property type="match status" value="5"/>
</dbReference>
<evidence type="ECO:0000313" key="5">
    <source>
        <dbReference type="Proteomes" id="UP000294071"/>
    </source>
</evidence>
<feature type="signal peptide" evidence="3">
    <location>
        <begin position="1"/>
        <end position="35"/>
    </location>
</feature>
<proteinExistence type="predicted"/>
<dbReference type="PROSITE" id="PS00330">
    <property type="entry name" value="HEMOLYSIN_CALCIUM"/>
    <property type="match status" value="2"/>
</dbReference>
<dbReference type="InterPro" id="IPR001343">
    <property type="entry name" value="Hemolysn_Ca-bd"/>
</dbReference>
<sequence length="422" mass="42781">MTRTTTGAARHLLSTAAVLVAALTPVVVIGAPAQAARASCGGLKATIVGNDKANKITGTPKRDVVVAKGGNDVIRGLGGNDVICGGDGADAIYGGDGNDRLSGETDLLRIDQFGRVVKKGDTIVGGAGDDSIDLGYDPRAATEGTQVLLDGVSYADAPAPVVVDLRAAATVPIAADGNDTLTGLGGGIRIYGSALGDTIKGTNKADAIYARGGDDTIFGRGGDDVVVADTAGTVGNDRLYGEAGDDTLSGAVGADLFVGGSGGDVVATSSELHQVIRGGSGIDTVSFPIPVESGFSVKGHGGQDRLRLLPNSNPAFKPTLRIDQLGKSTIRDLQPFTLEGKVTGFSDVQLPARALSIFKGSNESEIITASPDYRVMIYGRGGADVMTGSDEPDRLDGGKGFDIARGRGGNDTCKSAEKRSSC</sequence>
<dbReference type="InterPro" id="IPR018511">
    <property type="entry name" value="Hemolysin-typ_Ca-bd_CS"/>
</dbReference>
<dbReference type="PANTHER" id="PTHR38340:SF1">
    <property type="entry name" value="S-LAYER PROTEIN"/>
    <property type="match status" value="1"/>
</dbReference>
<dbReference type="RefSeq" id="WP_129400615.1">
    <property type="nucleotide sequence ID" value="NZ_SDWT01000001.1"/>
</dbReference>
<dbReference type="PRINTS" id="PR00313">
    <property type="entry name" value="CABNDNGRPT"/>
</dbReference>
<dbReference type="SUPFAM" id="SSF51120">
    <property type="entry name" value="beta-Roll"/>
    <property type="match status" value="2"/>
</dbReference>
<dbReference type="GO" id="GO:0005509">
    <property type="term" value="F:calcium ion binding"/>
    <property type="evidence" value="ECO:0007669"/>
    <property type="project" value="InterPro"/>
</dbReference>
<organism evidence="4 5">
    <name type="scientific">Nocardioides oleivorans</name>
    <dbReference type="NCBI Taxonomy" id="273676"/>
    <lineage>
        <taxon>Bacteria</taxon>
        <taxon>Bacillati</taxon>
        <taxon>Actinomycetota</taxon>
        <taxon>Actinomycetes</taxon>
        <taxon>Propionibacteriales</taxon>
        <taxon>Nocardioidaceae</taxon>
        <taxon>Nocardioides</taxon>
    </lineage>
</organism>
<accession>A0A4Q2S498</accession>
<dbReference type="Gene3D" id="2.150.10.10">
    <property type="entry name" value="Serralysin-like metalloprotease, C-terminal"/>
    <property type="match status" value="4"/>
</dbReference>
<comment type="subcellular location">
    <subcellularLocation>
        <location evidence="1">Secreted</location>
    </subcellularLocation>
</comment>
<dbReference type="GO" id="GO:0005576">
    <property type="term" value="C:extracellular region"/>
    <property type="evidence" value="ECO:0007669"/>
    <property type="project" value="UniProtKB-SubCell"/>
</dbReference>
<evidence type="ECO:0000256" key="3">
    <source>
        <dbReference type="SAM" id="SignalP"/>
    </source>
</evidence>
<evidence type="ECO:0000313" key="4">
    <source>
        <dbReference type="EMBL" id="RYB95275.1"/>
    </source>
</evidence>
<keyword evidence="5" id="KW-1185">Reference proteome</keyword>